<proteinExistence type="predicted"/>
<accession>A0A1Z5KDI5</accession>
<gene>
    <name evidence="2" type="ORF">FisN_26Lu088</name>
</gene>
<dbReference type="SUPFAM" id="SSF51045">
    <property type="entry name" value="WW domain"/>
    <property type="match status" value="1"/>
</dbReference>
<reference evidence="2 3" key="1">
    <citation type="journal article" date="2015" name="Plant Cell">
        <title>Oil accumulation by the oleaginous diatom Fistulifera solaris as revealed by the genome and transcriptome.</title>
        <authorList>
            <person name="Tanaka T."/>
            <person name="Maeda Y."/>
            <person name="Veluchamy A."/>
            <person name="Tanaka M."/>
            <person name="Abida H."/>
            <person name="Marechal E."/>
            <person name="Bowler C."/>
            <person name="Muto M."/>
            <person name="Sunaga Y."/>
            <person name="Tanaka M."/>
            <person name="Yoshino T."/>
            <person name="Taniguchi T."/>
            <person name="Fukuda Y."/>
            <person name="Nemoto M."/>
            <person name="Matsumoto M."/>
            <person name="Wong P.S."/>
            <person name="Aburatani S."/>
            <person name="Fujibuchi W."/>
        </authorList>
    </citation>
    <scope>NUCLEOTIDE SEQUENCE [LARGE SCALE GENOMIC DNA]</scope>
    <source>
        <strain evidence="2 3">JPCC DA0580</strain>
    </source>
</reference>
<feature type="domain" description="WW" evidence="1">
    <location>
        <begin position="24"/>
        <end position="57"/>
    </location>
</feature>
<dbReference type="InterPro" id="IPR001202">
    <property type="entry name" value="WW_dom"/>
</dbReference>
<dbReference type="AlphaFoldDB" id="A0A1Z5KDI5"/>
<protein>
    <recommendedName>
        <fullName evidence="1">WW domain-containing protein</fullName>
    </recommendedName>
</protein>
<keyword evidence="3" id="KW-1185">Reference proteome</keyword>
<sequence>MRTFSIVFFWSMQNKSQAENESESEFSARWIQHQDADGMFYYEDTANNTVTWMAPVGEEYIRWVDPEA</sequence>
<organism evidence="2 3">
    <name type="scientific">Fistulifera solaris</name>
    <name type="common">Oleaginous diatom</name>
    <dbReference type="NCBI Taxonomy" id="1519565"/>
    <lineage>
        <taxon>Eukaryota</taxon>
        <taxon>Sar</taxon>
        <taxon>Stramenopiles</taxon>
        <taxon>Ochrophyta</taxon>
        <taxon>Bacillariophyta</taxon>
        <taxon>Bacillariophyceae</taxon>
        <taxon>Bacillariophycidae</taxon>
        <taxon>Naviculales</taxon>
        <taxon>Naviculaceae</taxon>
        <taxon>Fistulifera</taxon>
    </lineage>
</organism>
<dbReference type="Gene3D" id="2.20.70.10">
    <property type="match status" value="1"/>
</dbReference>
<evidence type="ECO:0000313" key="3">
    <source>
        <dbReference type="Proteomes" id="UP000198406"/>
    </source>
</evidence>
<name>A0A1Z5KDI5_FISSO</name>
<dbReference type="InParanoid" id="A0A1Z5KDI5"/>
<dbReference type="InterPro" id="IPR036020">
    <property type="entry name" value="WW_dom_sf"/>
</dbReference>
<evidence type="ECO:0000313" key="2">
    <source>
        <dbReference type="EMBL" id="GAX24018.1"/>
    </source>
</evidence>
<evidence type="ECO:0000259" key="1">
    <source>
        <dbReference type="PROSITE" id="PS50020"/>
    </source>
</evidence>
<dbReference type="EMBL" id="BDSP01000205">
    <property type="protein sequence ID" value="GAX24018.1"/>
    <property type="molecule type" value="Genomic_DNA"/>
</dbReference>
<dbReference type="Proteomes" id="UP000198406">
    <property type="component" value="Unassembled WGS sequence"/>
</dbReference>
<dbReference type="PROSITE" id="PS50020">
    <property type="entry name" value="WW_DOMAIN_2"/>
    <property type="match status" value="1"/>
</dbReference>
<comment type="caution">
    <text evidence="2">The sequence shown here is derived from an EMBL/GenBank/DDBJ whole genome shotgun (WGS) entry which is preliminary data.</text>
</comment>